<dbReference type="Gene3D" id="1.10.860.10">
    <property type="entry name" value="DNAb Helicase, Chain A"/>
    <property type="match status" value="1"/>
</dbReference>
<dbReference type="InterPro" id="IPR007692">
    <property type="entry name" value="DNA_helicase_DnaB"/>
</dbReference>
<evidence type="ECO:0000256" key="5">
    <source>
        <dbReference type="ARBA" id="ARBA00022741"/>
    </source>
</evidence>
<dbReference type="SUPFAM" id="SSF48024">
    <property type="entry name" value="N-terminal domain of DnaB helicase"/>
    <property type="match status" value="1"/>
</dbReference>
<keyword evidence="7 14" id="KW-0347">Helicase</keyword>
<evidence type="ECO:0000256" key="12">
    <source>
        <dbReference type="ARBA" id="ARBA00048954"/>
    </source>
</evidence>
<dbReference type="SMART" id="SM00382">
    <property type="entry name" value="AAA"/>
    <property type="match status" value="1"/>
</dbReference>
<reference evidence="16 17" key="1">
    <citation type="submission" date="2018-04" db="EMBL/GenBank/DDBJ databases">
        <title>The genome sequence of Caulobacter sp. 744.</title>
        <authorList>
            <person name="Gao J."/>
            <person name="Sun J."/>
        </authorList>
    </citation>
    <scope>NUCLEOTIDE SEQUENCE [LARGE SCALE GENOMIC DNA]</scope>
    <source>
        <strain evidence="16 17">774</strain>
    </source>
</reference>
<dbReference type="NCBIfam" id="TIGR00665">
    <property type="entry name" value="DnaB"/>
    <property type="match status" value="1"/>
</dbReference>
<dbReference type="InterPro" id="IPR007693">
    <property type="entry name" value="DNA_helicase_DnaB-like_N"/>
</dbReference>
<evidence type="ECO:0000256" key="2">
    <source>
        <dbReference type="ARBA" id="ARBA00011643"/>
    </source>
</evidence>
<dbReference type="GO" id="GO:0006269">
    <property type="term" value="P:DNA replication, synthesis of primer"/>
    <property type="evidence" value="ECO:0007669"/>
    <property type="project" value="UniProtKB-UniRule"/>
</dbReference>
<dbReference type="GO" id="GO:0003677">
    <property type="term" value="F:DNA binding"/>
    <property type="evidence" value="ECO:0007669"/>
    <property type="project" value="UniProtKB-UniRule"/>
</dbReference>
<dbReference type="AlphaFoldDB" id="A0A2T9KCC8"/>
<dbReference type="EC" id="5.6.2.3" evidence="13 14"/>
<dbReference type="Gene3D" id="3.40.50.300">
    <property type="entry name" value="P-loop containing nucleotide triphosphate hydrolases"/>
    <property type="match status" value="1"/>
</dbReference>
<protein>
    <recommendedName>
        <fullName evidence="13 14">Replicative DNA helicase</fullName>
        <ecNumber evidence="13 14">5.6.2.3</ecNumber>
    </recommendedName>
</protein>
<evidence type="ECO:0000256" key="9">
    <source>
        <dbReference type="ARBA" id="ARBA00023125"/>
    </source>
</evidence>
<evidence type="ECO:0000259" key="15">
    <source>
        <dbReference type="PROSITE" id="PS51199"/>
    </source>
</evidence>
<dbReference type="FunFam" id="3.40.50.300:FF:000076">
    <property type="entry name" value="Replicative DNA helicase"/>
    <property type="match status" value="1"/>
</dbReference>
<dbReference type="InterPro" id="IPR003593">
    <property type="entry name" value="AAA+_ATPase"/>
</dbReference>
<keyword evidence="9 14" id="KW-0238">DNA-binding</keyword>
<evidence type="ECO:0000256" key="14">
    <source>
        <dbReference type="RuleBase" id="RU362085"/>
    </source>
</evidence>
<dbReference type="RefSeq" id="WP_109099431.1">
    <property type="nucleotide sequence ID" value="NZ_QDKQ01000016.1"/>
</dbReference>
<dbReference type="PROSITE" id="PS51199">
    <property type="entry name" value="SF4_HELICASE"/>
    <property type="match status" value="1"/>
</dbReference>
<dbReference type="GO" id="GO:0043139">
    <property type="term" value="F:5'-3' DNA helicase activity"/>
    <property type="evidence" value="ECO:0007669"/>
    <property type="project" value="UniProtKB-EC"/>
</dbReference>
<evidence type="ECO:0000313" key="17">
    <source>
        <dbReference type="Proteomes" id="UP000245073"/>
    </source>
</evidence>
<evidence type="ECO:0000256" key="11">
    <source>
        <dbReference type="ARBA" id="ARBA00044932"/>
    </source>
</evidence>
<evidence type="ECO:0000256" key="3">
    <source>
        <dbReference type="ARBA" id="ARBA00022515"/>
    </source>
</evidence>
<keyword evidence="17" id="KW-1185">Reference proteome</keyword>
<dbReference type="CDD" id="cd00984">
    <property type="entry name" value="DnaB_C"/>
    <property type="match status" value="1"/>
</dbReference>
<comment type="function">
    <text evidence="11 14">The main replicative DNA helicase, it participates in initiation and elongation during chromosome replication. Travels ahead of the DNA replisome, separating dsDNA into templates for DNA synthesis. A processive ATP-dependent 5'-3' DNA helicase it has DNA-dependent ATPase activity.</text>
</comment>
<comment type="subunit">
    <text evidence="2">Homohexamer.</text>
</comment>
<dbReference type="GO" id="GO:0016887">
    <property type="term" value="F:ATP hydrolysis activity"/>
    <property type="evidence" value="ECO:0007669"/>
    <property type="project" value="RHEA"/>
</dbReference>
<gene>
    <name evidence="16" type="ORF">DDF67_02735</name>
</gene>
<dbReference type="InterPro" id="IPR027417">
    <property type="entry name" value="P-loop_NTPase"/>
</dbReference>
<dbReference type="GO" id="GO:0042802">
    <property type="term" value="F:identical protein binding"/>
    <property type="evidence" value="ECO:0007669"/>
    <property type="project" value="UniProtKB-ARBA"/>
</dbReference>
<keyword evidence="6 14" id="KW-0378">Hydrolase</keyword>
<comment type="caution">
    <text evidence="16">The sequence shown here is derived from an EMBL/GenBank/DDBJ whole genome shotgun (WGS) entry which is preliminary data.</text>
</comment>
<evidence type="ECO:0000313" key="16">
    <source>
        <dbReference type="EMBL" id="PVM93624.1"/>
    </source>
</evidence>
<comment type="catalytic activity">
    <reaction evidence="12 14">
        <text>ATP + H2O = ADP + phosphate + H(+)</text>
        <dbReference type="Rhea" id="RHEA:13065"/>
        <dbReference type="ChEBI" id="CHEBI:15377"/>
        <dbReference type="ChEBI" id="CHEBI:15378"/>
        <dbReference type="ChEBI" id="CHEBI:30616"/>
        <dbReference type="ChEBI" id="CHEBI:43474"/>
        <dbReference type="ChEBI" id="CHEBI:456216"/>
        <dbReference type="EC" id="5.6.2.3"/>
    </reaction>
</comment>
<dbReference type="InterPro" id="IPR007694">
    <property type="entry name" value="DNA_helicase_DnaB-like_C"/>
</dbReference>
<evidence type="ECO:0000256" key="4">
    <source>
        <dbReference type="ARBA" id="ARBA00022705"/>
    </source>
</evidence>
<dbReference type="InterPro" id="IPR036185">
    <property type="entry name" value="DNA_heli_DnaB-like_N_sf"/>
</dbReference>
<dbReference type="Pfam" id="PF03796">
    <property type="entry name" value="DnaB_C"/>
    <property type="match status" value="1"/>
</dbReference>
<dbReference type="NCBIfam" id="NF006606">
    <property type="entry name" value="PRK09165.1"/>
    <property type="match status" value="1"/>
</dbReference>
<keyword evidence="8 14" id="KW-0067">ATP-binding</keyword>
<evidence type="ECO:0000256" key="8">
    <source>
        <dbReference type="ARBA" id="ARBA00022840"/>
    </source>
</evidence>
<dbReference type="EMBL" id="QDKQ01000016">
    <property type="protein sequence ID" value="PVM93624.1"/>
    <property type="molecule type" value="Genomic_DNA"/>
</dbReference>
<dbReference type="GO" id="GO:1990077">
    <property type="term" value="C:primosome complex"/>
    <property type="evidence" value="ECO:0007669"/>
    <property type="project" value="UniProtKB-UniRule"/>
</dbReference>
<keyword evidence="10" id="KW-0413">Isomerase</keyword>
<dbReference type="Pfam" id="PF00772">
    <property type="entry name" value="DnaB"/>
    <property type="match status" value="1"/>
</dbReference>
<evidence type="ECO:0000256" key="10">
    <source>
        <dbReference type="ARBA" id="ARBA00023235"/>
    </source>
</evidence>
<keyword evidence="3 14" id="KW-0639">Primosome</keyword>
<accession>A0A2T9KCC8</accession>
<keyword evidence="5 14" id="KW-0547">Nucleotide-binding</keyword>
<keyword evidence="4 14" id="KW-0235">DNA replication</keyword>
<feature type="domain" description="SF4 helicase" evidence="15">
    <location>
        <begin position="198"/>
        <end position="496"/>
    </location>
</feature>
<proteinExistence type="inferred from homology"/>
<organism evidence="16 17">
    <name type="scientific">Caulobacter endophyticus</name>
    <dbReference type="NCBI Taxonomy" id="2172652"/>
    <lineage>
        <taxon>Bacteria</taxon>
        <taxon>Pseudomonadati</taxon>
        <taxon>Pseudomonadota</taxon>
        <taxon>Alphaproteobacteria</taxon>
        <taxon>Caulobacterales</taxon>
        <taxon>Caulobacteraceae</taxon>
        <taxon>Caulobacter</taxon>
    </lineage>
</organism>
<name>A0A2T9KCC8_9CAUL</name>
<dbReference type="InterPro" id="IPR016136">
    <property type="entry name" value="DNA_helicase_N/primase_C"/>
</dbReference>
<dbReference type="PANTHER" id="PTHR30153">
    <property type="entry name" value="REPLICATIVE DNA HELICASE DNAB"/>
    <property type="match status" value="1"/>
</dbReference>
<dbReference type="GO" id="GO:0005829">
    <property type="term" value="C:cytosol"/>
    <property type="evidence" value="ECO:0007669"/>
    <property type="project" value="TreeGrafter"/>
</dbReference>
<dbReference type="PANTHER" id="PTHR30153:SF2">
    <property type="entry name" value="REPLICATIVE DNA HELICASE"/>
    <property type="match status" value="1"/>
</dbReference>
<dbReference type="SUPFAM" id="SSF52540">
    <property type="entry name" value="P-loop containing nucleoside triphosphate hydrolases"/>
    <property type="match status" value="1"/>
</dbReference>
<evidence type="ECO:0000256" key="13">
    <source>
        <dbReference type="NCBIfam" id="TIGR00665"/>
    </source>
</evidence>
<dbReference type="Proteomes" id="UP000245073">
    <property type="component" value="Unassembled WGS sequence"/>
</dbReference>
<sequence>MTAAARAVAFDAQADPSPGPAINLAPHNLEAEQALLGILLYDNAAYERLTDALAGKHFFEPFHQRLFQTIETHVRKGQLAEPILLADDFEHDPAFEELGGIRYLADLVDRAPPAANAGDYARVIFDLSLRRELIRIGGDIATAAQGASDEKRSARDQIEAAEQSLYSLAESGTASSGFVSFGDALRGAVEMTAEAYSRDGGMSGLATDLIDLDQKIGGLHPSDLVVLAGRPSMGKTALATNIAFNIAKKYAYEIQPNGTKKTVQGGVVAFYSLEMSAEQLALRMLAEASGVSGDKLRKGEIDASEFGRVRDAAMELQEAPLYIDATGGISIAKLTARARRLKRQVGLDLIVVDYLQLVTGSDLGANASRVREVSQITMGLKALAKELACPVIALSQLSRKTEEREDKRPQLSDLRESGSIEQDADMVWFVYREEYYLGRAEPREGTPEHLVWRERMDQAEGLAEVIIAKQRHGPIGTVRLAFSSDTTRFGNLARDRAFAQARDLADD</sequence>
<dbReference type="OrthoDB" id="9773982at2"/>
<evidence type="ECO:0000256" key="7">
    <source>
        <dbReference type="ARBA" id="ARBA00022806"/>
    </source>
</evidence>
<evidence type="ECO:0000256" key="6">
    <source>
        <dbReference type="ARBA" id="ARBA00022801"/>
    </source>
</evidence>
<comment type="similarity">
    <text evidence="1 14">Belongs to the helicase family. DnaB subfamily.</text>
</comment>
<evidence type="ECO:0000256" key="1">
    <source>
        <dbReference type="ARBA" id="ARBA00008428"/>
    </source>
</evidence>
<dbReference type="GO" id="GO:0005524">
    <property type="term" value="F:ATP binding"/>
    <property type="evidence" value="ECO:0007669"/>
    <property type="project" value="UniProtKB-UniRule"/>
</dbReference>